<keyword evidence="3" id="KW-0378">Hydrolase</keyword>
<dbReference type="GO" id="GO:0030288">
    <property type="term" value="C:outer membrane-bounded periplasmic space"/>
    <property type="evidence" value="ECO:0007669"/>
    <property type="project" value="TreeGrafter"/>
</dbReference>
<dbReference type="InterPro" id="IPR002508">
    <property type="entry name" value="MurNAc-LAA_cat"/>
</dbReference>
<name>A0A2W7MRA3_9BACT</name>
<evidence type="ECO:0000313" key="6">
    <source>
        <dbReference type="Proteomes" id="UP000249239"/>
    </source>
</evidence>
<dbReference type="EMBL" id="QKZK01000061">
    <property type="protein sequence ID" value="PZX10103.1"/>
    <property type="molecule type" value="Genomic_DNA"/>
</dbReference>
<sequence>MSDDVRDDFFPFITSVFIVFLMVSITPCAAQEVADTKVKPLSGEGVFGFLLRNGLDPKKDLMAFLNLNPGKFGKDNSLLAHHAYALPSLKPATVVEPLWGDALKEVTISDNSLVGALYYLISGHGGPDPGASGIYGGERLDEDEYAYDITLRLGRWLTERGASVVYVIQDADDGIRDDKFLKYDNDETCMGESIPLKQNDRLKQRVDIVNQLFKQNRSTAYQRSVSLHLDSRVEKKQIDVYFYHHENSPLGLKLAQTMRQTLEDKYHLYQPGRGFSGTVSTRNLYEVKYTHPVSVFIELGNIQNYRDQQRFILAGNRQALAEWLGEGLARDFHDNR</sequence>
<evidence type="ECO:0000256" key="1">
    <source>
        <dbReference type="ARBA" id="ARBA00001561"/>
    </source>
</evidence>
<evidence type="ECO:0000256" key="3">
    <source>
        <dbReference type="ARBA" id="ARBA00022801"/>
    </source>
</evidence>
<dbReference type="SUPFAM" id="SSF53187">
    <property type="entry name" value="Zn-dependent exopeptidases"/>
    <property type="match status" value="1"/>
</dbReference>
<feature type="domain" description="MurNAc-LAA" evidence="4">
    <location>
        <begin position="120"/>
        <end position="328"/>
    </location>
</feature>
<dbReference type="Gene3D" id="3.40.630.40">
    <property type="entry name" value="Zn-dependent exopeptidases"/>
    <property type="match status" value="1"/>
</dbReference>
<dbReference type="Pfam" id="PF01520">
    <property type="entry name" value="Amidase_3"/>
    <property type="match status" value="1"/>
</dbReference>
<dbReference type="EC" id="3.5.1.28" evidence="2"/>
<dbReference type="GO" id="GO:0008745">
    <property type="term" value="F:N-acetylmuramoyl-L-alanine amidase activity"/>
    <property type="evidence" value="ECO:0007669"/>
    <property type="project" value="UniProtKB-EC"/>
</dbReference>
<protein>
    <recommendedName>
        <fullName evidence="2">N-acetylmuramoyl-L-alanine amidase</fullName>
        <ecNumber evidence="2">3.5.1.28</ecNumber>
    </recommendedName>
</protein>
<gene>
    <name evidence="5" type="ORF">LX69_03454</name>
</gene>
<accession>A0A2W7MRA3</accession>
<reference evidence="5 6" key="1">
    <citation type="submission" date="2018-06" db="EMBL/GenBank/DDBJ databases">
        <title>Genomic Encyclopedia of Archaeal and Bacterial Type Strains, Phase II (KMG-II): from individual species to whole genera.</title>
        <authorList>
            <person name="Goeker M."/>
        </authorList>
    </citation>
    <scope>NUCLEOTIDE SEQUENCE [LARGE SCALE GENOMIC DNA]</scope>
    <source>
        <strain evidence="5 6">DSM 6779</strain>
    </source>
</reference>
<dbReference type="PANTHER" id="PTHR30404:SF0">
    <property type="entry name" value="N-ACETYLMURAMOYL-L-ALANINE AMIDASE AMIC"/>
    <property type="match status" value="1"/>
</dbReference>
<dbReference type="Proteomes" id="UP000249239">
    <property type="component" value="Unassembled WGS sequence"/>
</dbReference>
<comment type="catalytic activity">
    <reaction evidence="1">
        <text>Hydrolyzes the link between N-acetylmuramoyl residues and L-amino acid residues in certain cell-wall glycopeptides.</text>
        <dbReference type="EC" id="3.5.1.28"/>
    </reaction>
</comment>
<dbReference type="AlphaFoldDB" id="A0A2W7MRA3"/>
<comment type="caution">
    <text evidence="5">The sequence shown here is derived from an EMBL/GenBank/DDBJ whole genome shotgun (WGS) entry which is preliminary data.</text>
</comment>
<dbReference type="GO" id="GO:0009253">
    <property type="term" value="P:peptidoglycan catabolic process"/>
    <property type="evidence" value="ECO:0007669"/>
    <property type="project" value="InterPro"/>
</dbReference>
<keyword evidence="6" id="KW-1185">Reference proteome</keyword>
<dbReference type="CDD" id="cd02696">
    <property type="entry name" value="MurNAc-LAA"/>
    <property type="match status" value="1"/>
</dbReference>
<dbReference type="InterPro" id="IPR050695">
    <property type="entry name" value="N-acetylmuramoyl_amidase_3"/>
</dbReference>
<organism evidence="5 6">
    <name type="scientific">Breznakibacter xylanolyticus</name>
    <dbReference type="NCBI Taxonomy" id="990"/>
    <lineage>
        <taxon>Bacteria</taxon>
        <taxon>Pseudomonadati</taxon>
        <taxon>Bacteroidota</taxon>
        <taxon>Bacteroidia</taxon>
        <taxon>Marinilabiliales</taxon>
        <taxon>Marinilabiliaceae</taxon>
        <taxon>Breznakibacter</taxon>
    </lineage>
</organism>
<evidence type="ECO:0000256" key="2">
    <source>
        <dbReference type="ARBA" id="ARBA00011901"/>
    </source>
</evidence>
<proteinExistence type="predicted"/>
<dbReference type="PANTHER" id="PTHR30404">
    <property type="entry name" value="N-ACETYLMURAMOYL-L-ALANINE AMIDASE"/>
    <property type="match status" value="1"/>
</dbReference>
<evidence type="ECO:0000313" key="5">
    <source>
        <dbReference type="EMBL" id="PZX10103.1"/>
    </source>
</evidence>
<evidence type="ECO:0000259" key="4">
    <source>
        <dbReference type="Pfam" id="PF01520"/>
    </source>
</evidence>
<dbReference type="OrthoDB" id="936124at2"/>